<dbReference type="PANTHER" id="PTHR11461:SF211">
    <property type="entry name" value="GH10112P-RELATED"/>
    <property type="match status" value="1"/>
</dbReference>
<dbReference type="SMART" id="SM00093">
    <property type="entry name" value="SERPIN"/>
    <property type="match status" value="1"/>
</dbReference>
<dbReference type="Pfam" id="PF00079">
    <property type="entry name" value="Serpin"/>
    <property type="match status" value="1"/>
</dbReference>
<dbReference type="PANTHER" id="PTHR11461">
    <property type="entry name" value="SERINE PROTEASE INHIBITOR, SERPIN"/>
    <property type="match status" value="1"/>
</dbReference>
<dbReference type="AlphaFoldDB" id="A0A8J2LA57"/>
<organism evidence="4 5">
    <name type="scientific">Allacma fusca</name>
    <dbReference type="NCBI Taxonomy" id="39272"/>
    <lineage>
        <taxon>Eukaryota</taxon>
        <taxon>Metazoa</taxon>
        <taxon>Ecdysozoa</taxon>
        <taxon>Arthropoda</taxon>
        <taxon>Hexapoda</taxon>
        <taxon>Collembola</taxon>
        <taxon>Symphypleona</taxon>
        <taxon>Sminthuridae</taxon>
        <taxon>Allacma</taxon>
    </lineage>
</organism>
<dbReference type="CDD" id="cd00172">
    <property type="entry name" value="serpin"/>
    <property type="match status" value="1"/>
</dbReference>
<sequence>LNRELENLVKDLIVSEISGMPNTKTSHGKKKETTSSNYDISSLLWRVIIAISPETEIVSPLGFGLIMALVKLGSIGQSENEIQNLLHFPREISLGLYYRNLLQSYEGMVKNNVHVVIVSALMDTLGSKFRPEFTEYARDHFRMTCTNWNYANGDGVVKQMNKRFTAASKDVLIGILKLGDIQRKTQMILLNGMYFQALFQCQFKAKHTTKEPFYNLNGTTVKVDMMSGSSNFMYARLEDLKCSAIGLPYHGGKFTFVVVLPDAQRGISELNTKMDAEFFKNVREKLRSQKFYAKLPRFTASSRINFAPALDSMGVKAMFKDPSEFHGYSQDGLDRHFSKFIQQNLLDVSEKGSVCSKTRAALRKKLLPGQVKFRADHPFLFFVMDDAHSIVIFVGCKSHF</sequence>
<comment type="similarity">
    <text evidence="1 2">Belongs to the serpin family.</text>
</comment>
<feature type="non-terminal residue" evidence="4">
    <location>
        <position position="1"/>
    </location>
</feature>
<feature type="domain" description="Serpin" evidence="3">
    <location>
        <begin position="42"/>
        <end position="400"/>
    </location>
</feature>
<dbReference type="GO" id="GO:0005615">
    <property type="term" value="C:extracellular space"/>
    <property type="evidence" value="ECO:0007669"/>
    <property type="project" value="InterPro"/>
</dbReference>
<dbReference type="EMBL" id="CAJVCH010561074">
    <property type="protein sequence ID" value="CAG7831572.1"/>
    <property type="molecule type" value="Genomic_DNA"/>
</dbReference>
<dbReference type="GO" id="GO:0004867">
    <property type="term" value="F:serine-type endopeptidase inhibitor activity"/>
    <property type="evidence" value="ECO:0007669"/>
    <property type="project" value="InterPro"/>
</dbReference>
<accession>A0A8J2LA57</accession>
<dbReference type="InterPro" id="IPR023795">
    <property type="entry name" value="Serpin_CS"/>
</dbReference>
<evidence type="ECO:0000256" key="2">
    <source>
        <dbReference type="RuleBase" id="RU000411"/>
    </source>
</evidence>
<evidence type="ECO:0000259" key="3">
    <source>
        <dbReference type="SMART" id="SM00093"/>
    </source>
</evidence>
<name>A0A8J2LA57_9HEXA</name>
<dbReference type="Proteomes" id="UP000708208">
    <property type="component" value="Unassembled WGS sequence"/>
</dbReference>
<evidence type="ECO:0000313" key="5">
    <source>
        <dbReference type="Proteomes" id="UP000708208"/>
    </source>
</evidence>
<comment type="caution">
    <text evidence="4">The sequence shown here is derived from an EMBL/GenBank/DDBJ whole genome shotgun (WGS) entry which is preliminary data.</text>
</comment>
<gene>
    <name evidence="4" type="ORF">AFUS01_LOCUS41313</name>
</gene>
<dbReference type="OrthoDB" id="9440847at2759"/>
<dbReference type="PROSITE" id="PS00284">
    <property type="entry name" value="SERPIN"/>
    <property type="match status" value="1"/>
</dbReference>
<evidence type="ECO:0000256" key="1">
    <source>
        <dbReference type="ARBA" id="ARBA00009500"/>
    </source>
</evidence>
<evidence type="ECO:0000313" key="4">
    <source>
        <dbReference type="EMBL" id="CAG7831572.1"/>
    </source>
</evidence>
<dbReference type="InterPro" id="IPR000215">
    <property type="entry name" value="Serpin_fam"/>
</dbReference>
<protein>
    <recommendedName>
        <fullName evidence="3">Serpin domain-containing protein</fullName>
    </recommendedName>
</protein>
<proteinExistence type="inferred from homology"/>
<reference evidence="4" key="1">
    <citation type="submission" date="2021-06" db="EMBL/GenBank/DDBJ databases">
        <authorList>
            <person name="Hodson N. C."/>
            <person name="Mongue J. A."/>
            <person name="Jaron S. K."/>
        </authorList>
    </citation>
    <scope>NUCLEOTIDE SEQUENCE</scope>
</reference>
<keyword evidence="5" id="KW-1185">Reference proteome</keyword>
<dbReference type="InterPro" id="IPR023796">
    <property type="entry name" value="Serpin_dom"/>
</dbReference>